<reference evidence="2" key="2">
    <citation type="submission" date="2021-01" db="EMBL/GenBank/DDBJ databases">
        <authorList>
            <person name="Schikora-Tamarit M.A."/>
        </authorList>
    </citation>
    <scope>NUCLEOTIDE SEQUENCE</scope>
    <source>
        <strain evidence="2">CBS6075</strain>
    </source>
</reference>
<dbReference type="GeneID" id="70239224"/>
<dbReference type="Pfam" id="PF04468">
    <property type="entry name" value="PSP1"/>
    <property type="match status" value="1"/>
</dbReference>
<organism evidence="2 3">
    <name type="scientific">Ogataea philodendri</name>
    <dbReference type="NCBI Taxonomy" id="1378263"/>
    <lineage>
        <taxon>Eukaryota</taxon>
        <taxon>Fungi</taxon>
        <taxon>Dikarya</taxon>
        <taxon>Ascomycota</taxon>
        <taxon>Saccharomycotina</taxon>
        <taxon>Pichiomycetes</taxon>
        <taxon>Pichiales</taxon>
        <taxon>Pichiaceae</taxon>
        <taxon>Ogataea</taxon>
    </lineage>
</organism>
<dbReference type="InterPro" id="IPR007557">
    <property type="entry name" value="PSP1_C"/>
</dbReference>
<dbReference type="RefSeq" id="XP_046057766.1">
    <property type="nucleotide sequence ID" value="XM_046208636.1"/>
</dbReference>
<dbReference type="PROSITE" id="PS51411">
    <property type="entry name" value="PSP1_C"/>
    <property type="match status" value="1"/>
</dbReference>
<protein>
    <recommendedName>
        <fullName evidence="1">PSP1 C-terminal domain-containing protein</fullName>
    </recommendedName>
</protein>
<dbReference type="OrthoDB" id="243127at2759"/>
<sequence length="522" mass="59645">MASFNNFVDHFSFGADWTSPQKRYQDPDPFFDVLSSKLGYLRDQTIPLNSPHSSISSASRDSVSSAYSAFTLPSELQGGVSNISSRRPSYTAELYYTTHNKLDFPQPLAQAPPHTMTSRFFDLDSSVSQHGENPSSFLPPLNPLMPQKPQESYVALDNGLLLDRTFNNIVSSTDLKAAFLRDSKYFGNFDTSMEIVNQLNLLLGSSLKEVPGLLQARVAALLDYLVTQNEDLVTSLQKTPKTYSMIINKNGKLDIISLPKSSNLQLSPKDIIIIEGDRGKDLVMVLQPVIEFRFALLFNYLKKKLHLKSLEFGNAKSSPVPQNHKSRHGHNQQRSVINEDENFITLPNKQVLRFAKPHELTQLTSKYNDELMAYRICLNYVQSLNLDLIIKNVEFQFDKKKLIIYYYCLQRLDFRGLIKELFKIYKTRIWLCAVLPIENSFKPLLTYELEKKSAGFDSTLSSSRSNDLTIVDKLPEAESISSLDEIKEPVCFHSKVFLSLIEWFKYELLDQETFDERFAFLN</sequence>
<evidence type="ECO:0000313" key="2">
    <source>
        <dbReference type="EMBL" id="KAH3660055.1"/>
    </source>
</evidence>
<dbReference type="Proteomes" id="UP000769157">
    <property type="component" value="Unassembled WGS sequence"/>
</dbReference>
<dbReference type="AlphaFoldDB" id="A0A9P8NV11"/>
<accession>A0A9P8NV11</accession>
<name>A0A9P8NV11_9ASCO</name>
<dbReference type="EMBL" id="JAEUBE010000511">
    <property type="protein sequence ID" value="KAH3660055.1"/>
    <property type="molecule type" value="Genomic_DNA"/>
</dbReference>
<comment type="caution">
    <text evidence="2">The sequence shown here is derived from an EMBL/GenBank/DDBJ whole genome shotgun (WGS) entry which is preliminary data.</text>
</comment>
<proteinExistence type="predicted"/>
<keyword evidence="3" id="KW-1185">Reference proteome</keyword>
<dbReference type="PANTHER" id="PTHR43830:SF3">
    <property type="entry name" value="PROTEIN PSP1"/>
    <property type="match status" value="1"/>
</dbReference>
<dbReference type="PANTHER" id="PTHR43830">
    <property type="entry name" value="PROTEIN PSP1"/>
    <property type="match status" value="1"/>
</dbReference>
<evidence type="ECO:0000313" key="3">
    <source>
        <dbReference type="Proteomes" id="UP000769157"/>
    </source>
</evidence>
<dbReference type="GO" id="GO:0005737">
    <property type="term" value="C:cytoplasm"/>
    <property type="evidence" value="ECO:0007669"/>
    <property type="project" value="TreeGrafter"/>
</dbReference>
<dbReference type="InterPro" id="IPR047767">
    <property type="entry name" value="PSP1-like"/>
</dbReference>
<gene>
    <name evidence="2" type="ORF">OGAPHI_007260</name>
</gene>
<feature type="domain" description="PSP1 C-terminal" evidence="1">
    <location>
        <begin position="349"/>
        <end position="434"/>
    </location>
</feature>
<evidence type="ECO:0000259" key="1">
    <source>
        <dbReference type="PROSITE" id="PS51411"/>
    </source>
</evidence>
<reference evidence="2" key="1">
    <citation type="journal article" date="2021" name="Open Biol.">
        <title>Shared evolutionary footprints suggest mitochondrial oxidative damage underlies multiple complex I losses in fungi.</title>
        <authorList>
            <person name="Schikora-Tamarit M.A."/>
            <person name="Marcet-Houben M."/>
            <person name="Nosek J."/>
            <person name="Gabaldon T."/>
        </authorList>
    </citation>
    <scope>NUCLEOTIDE SEQUENCE</scope>
    <source>
        <strain evidence="2">CBS6075</strain>
    </source>
</reference>